<name>A0A2A7S2A0_BURGA</name>
<feature type="domain" description="Chitin-binding type-1" evidence="1">
    <location>
        <begin position="33"/>
        <end position="77"/>
    </location>
</feature>
<gene>
    <name evidence="2" type="ORF">CRM94_24705</name>
</gene>
<dbReference type="Gene3D" id="3.30.60.10">
    <property type="entry name" value="Endochitinase-like"/>
    <property type="match status" value="1"/>
</dbReference>
<protein>
    <recommendedName>
        <fullName evidence="1">Chitin-binding type-1 domain-containing protein</fullName>
    </recommendedName>
</protein>
<dbReference type="Proteomes" id="UP000220629">
    <property type="component" value="Unassembled WGS sequence"/>
</dbReference>
<proteinExistence type="predicted"/>
<dbReference type="AlphaFoldDB" id="A0A2A7S2A0"/>
<organism evidence="2 3">
    <name type="scientific">Burkholderia gladioli</name>
    <name type="common">Pseudomonas marginata</name>
    <name type="synonym">Phytomonas marginata</name>
    <dbReference type="NCBI Taxonomy" id="28095"/>
    <lineage>
        <taxon>Bacteria</taxon>
        <taxon>Pseudomonadati</taxon>
        <taxon>Pseudomonadota</taxon>
        <taxon>Betaproteobacteria</taxon>
        <taxon>Burkholderiales</taxon>
        <taxon>Burkholderiaceae</taxon>
        <taxon>Burkholderia</taxon>
    </lineage>
</organism>
<evidence type="ECO:0000313" key="2">
    <source>
        <dbReference type="EMBL" id="PEH37701.1"/>
    </source>
</evidence>
<dbReference type="PROSITE" id="PS50941">
    <property type="entry name" value="CHIT_BIND_I_2"/>
    <property type="match status" value="1"/>
</dbReference>
<comment type="caution">
    <text evidence="2">The sequence shown here is derived from an EMBL/GenBank/DDBJ whole genome shotgun (WGS) entry which is preliminary data.</text>
</comment>
<dbReference type="GO" id="GO:0008061">
    <property type="term" value="F:chitin binding"/>
    <property type="evidence" value="ECO:0007669"/>
    <property type="project" value="InterPro"/>
</dbReference>
<dbReference type="InterPro" id="IPR036861">
    <property type="entry name" value="Endochitinase-like_sf"/>
</dbReference>
<dbReference type="SUPFAM" id="SSF57016">
    <property type="entry name" value="Plant lectins/antimicrobial peptides"/>
    <property type="match status" value="1"/>
</dbReference>
<accession>A0A2A7S2A0</accession>
<dbReference type="PROSITE" id="PS00026">
    <property type="entry name" value="CHIT_BIND_I_1"/>
    <property type="match status" value="1"/>
</dbReference>
<sequence>MNDFMNKMMKFFRVVTNFVILFSIGFLPIAGYAQQCGIQANYAACPNQLCCSEYGFCGSTDEYCGDGCQTDVGYCSPSTGTPGEGLVCGLATLTVTSAICGTIAVAVACAAGTVFTEGASVWLCSTAFNQACTYGGGVATTVAGYICS</sequence>
<dbReference type="InterPro" id="IPR018371">
    <property type="entry name" value="Chitin-binding_1_CS"/>
</dbReference>
<evidence type="ECO:0000259" key="1">
    <source>
        <dbReference type="PROSITE" id="PS50941"/>
    </source>
</evidence>
<dbReference type="SMART" id="SM00270">
    <property type="entry name" value="ChtBD1"/>
    <property type="match status" value="1"/>
</dbReference>
<dbReference type="EMBL" id="PDDY01000004">
    <property type="protein sequence ID" value="PEH37701.1"/>
    <property type="molecule type" value="Genomic_DNA"/>
</dbReference>
<dbReference type="PRINTS" id="PR00451">
    <property type="entry name" value="CHITINBINDNG"/>
</dbReference>
<dbReference type="CDD" id="cd00035">
    <property type="entry name" value="ChtBD1"/>
    <property type="match status" value="1"/>
</dbReference>
<reference evidence="3" key="1">
    <citation type="submission" date="2017-09" db="EMBL/GenBank/DDBJ databases">
        <title>FDA dAtabase for Regulatory Grade micrObial Sequences (FDA-ARGOS): Supporting development and validation of Infectious Disease Dx tests.</title>
        <authorList>
            <person name="Minogue T."/>
            <person name="Wolcott M."/>
            <person name="Wasieloski L."/>
            <person name="Aguilar W."/>
            <person name="Moore D."/>
            <person name="Tallon L."/>
            <person name="Sadzewicz L."/>
            <person name="Ott S."/>
            <person name="Zhao X."/>
            <person name="Nagaraj S."/>
            <person name="Vavikolanu K."/>
            <person name="Aluvathingal J."/>
            <person name="Nadendla S."/>
            <person name="Sichtig H."/>
        </authorList>
    </citation>
    <scope>NUCLEOTIDE SEQUENCE [LARGE SCALE GENOMIC DNA]</scope>
    <source>
        <strain evidence="3">FDAARGOS_390</strain>
    </source>
</reference>
<dbReference type="InterPro" id="IPR001002">
    <property type="entry name" value="Chitin-bd_1"/>
</dbReference>
<dbReference type="Pfam" id="PF00187">
    <property type="entry name" value="Chitin_bind_1"/>
    <property type="match status" value="1"/>
</dbReference>
<evidence type="ECO:0000313" key="3">
    <source>
        <dbReference type="Proteomes" id="UP000220629"/>
    </source>
</evidence>